<name>W9QX36_9ROSA</name>
<sequence>MELRKRYGSFKRRCRSSIRICSHFELIAVDRITMETGQPMRSTGLQANRSTGPVDWCAHYRSTGNVVLLCHRSTGAHGFDPVWPEKCYFDPVLGENPN</sequence>
<dbReference type="AlphaFoldDB" id="W9QX36"/>
<reference evidence="2" key="1">
    <citation type="submission" date="2013-01" db="EMBL/GenBank/DDBJ databases">
        <title>Draft Genome Sequence of a Mulberry Tree, Morus notabilis C.K. Schneid.</title>
        <authorList>
            <person name="He N."/>
            <person name="Zhao S."/>
        </authorList>
    </citation>
    <scope>NUCLEOTIDE SEQUENCE</scope>
</reference>
<proteinExistence type="predicted"/>
<evidence type="ECO:0000313" key="1">
    <source>
        <dbReference type="EMBL" id="EXB41433.1"/>
    </source>
</evidence>
<organism evidence="1 2">
    <name type="scientific">Morus notabilis</name>
    <dbReference type="NCBI Taxonomy" id="981085"/>
    <lineage>
        <taxon>Eukaryota</taxon>
        <taxon>Viridiplantae</taxon>
        <taxon>Streptophyta</taxon>
        <taxon>Embryophyta</taxon>
        <taxon>Tracheophyta</taxon>
        <taxon>Spermatophyta</taxon>
        <taxon>Magnoliopsida</taxon>
        <taxon>eudicotyledons</taxon>
        <taxon>Gunneridae</taxon>
        <taxon>Pentapetalae</taxon>
        <taxon>rosids</taxon>
        <taxon>fabids</taxon>
        <taxon>Rosales</taxon>
        <taxon>Moraceae</taxon>
        <taxon>Moreae</taxon>
        <taxon>Morus</taxon>
    </lineage>
</organism>
<gene>
    <name evidence="1" type="ORF">L484_007583</name>
</gene>
<accession>W9QX36</accession>
<keyword evidence="2" id="KW-1185">Reference proteome</keyword>
<dbReference type="Proteomes" id="UP000030645">
    <property type="component" value="Unassembled WGS sequence"/>
</dbReference>
<dbReference type="EMBL" id="KE343796">
    <property type="protein sequence ID" value="EXB41433.1"/>
    <property type="molecule type" value="Genomic_DNA"/>
</dbReference>
<evidence type="ECO:0000313" key="2">
    <source>
        <dbReference type="Proteomes" id="UP000030645"/>
    </source>
</evidence>
<protein>
    <submittedName>
        <fullName evidence="1">Uncharacterized protein</fullName>
    </submittedName>
</protein>